<comment type="subcellular location">
    <subcellularLocation>
        <location evidence="1">Cell membrane</location>
        <topology evidence="1">Lipid-anchor</topology>
        <topology evidence="1">GPI-anchor</topology>
    </subcellularLocation>
</comment>
<protein>
    <submittedName>
        <fullName evidence="5">Glycoside hydrolase family 16 protein</fullName>
    </submittedName>
</protein>
<dbReference type="AlphaFoldDB" id="A0AAD4KDV9"/>
<keyword evidence="2" id="KW-0472">Membrane</keyword>
<dbReference type="PROSITE" id="PS51762">
    <property type="entry name" value="GH16_2"/>
    <property type="match status" value="1"/>
</dbReference>
<proteinExistence type="predicted"/>
<dbReference type="GO" id="GO:0005975">
    <property type="term" value="P:carbohydrate metabolic process"/>
    <property type="evidence" value="ECO:0007669"/>
    <property type="project" value="InterPro"/>
</dbReference>
<name>A0AAD4KDV9_9EURO</name>
<dbReference type="InterPro" id="IPR013320">
    <property type="entry name" value="ConA-like_dom_sf"/>
</dbReference>
<dbReference type="PANTHER" id="PTHR38121:SF5">
    <property type="entry name" value="GH16 DOMAIN-CONTAINING PROTEIN"/>
    <property type="match status" value="1"/>
</dbReference>
<feature type="signal peptide" evidence="3">
    <location>
        <begin position="1"/>
        <end position="29"/>
    </location>
</feature>
<sequence>MYSIMVDNWLKYMLLTLIAASLLSTSALADCECGYSVNATSDPEHIVYTDIIETNFRTVQNLSYNDAWEIQTSEFPYDPTSGQYGRIDELRNVISNPLIENSTWSGSGTLGPDAGVQIWTRAGIPTNNLVPMGEIRTSRSDILYGSIRALIKATSTNGTCGAFFWYYNDTQEIDNEILSRQNNPGNNTGAVNLILQSLASEAAGYNAAETPTFDTYPLPFNPADGFHEYRFDWTPEKISFYADGKWLRDMTQNIPDNAGRGYFNHWSNGNPSWSGGPPNVDAKMTVAYFLAYFNSSNPARLSDYKSRCPSVAGTHSICTIPEYNSTQPFFFTEQKNMTNNQTNASGDATSNDSGSVMVGPLPQCMMLLIFLAGLFAVL</sequence>
<feature type="chain" id="PRO_5042248758" evidence="3">
    <location>
        <begin position="30"/>
        <end position="378"/>
    </location>
</feature>
<keyword evidence="5" id="KW-0378">Hydrolase</keyword>
<evidence type="ECO:0000259" key="4">
    <source>
        <dbReference type="PROSITE" id="PS51762"/>
    </source>
</evidence>
<evidence type="ECO:0000256" key="2">
    <source>
        <dbReference type="ARBA" id="ARBA00022475"/>
    </source>
</evidence>
<dbReference type="CDD" id="cd00413">
    <property type="entry name" value="Glyco_hydrolase_16"/>
    <property type="match status" value="1"/>
</dbReference>
<dbReference type="PANTHER" id="PTHR38121">
    <property type="entry name" value="GH16 DOMAIN-CONTAINING PROTEIN"/>
    <property type="match status" value="1"/>
</dbReference>
<gene>
    <name evidence="5" type="ORF">BGW36DRAFT_392060</name>
</gene>
<dbReference type="GO" id="GO:0004553">
    <property type="term" value="F:hydrolase activity, hydrolyzing O-glycosyl compounds"/>
    <property type="evidence" value="ECO:0007669"/>
    <property type="project" value="InterPro"/>
</dbReference>
<feature type="domain" description="GH16" evidence="4">
    <location>
        <begin position="66"/>
        <end position="297"/>
    </location>
</feature>
<dbReference type="GeneID" id="70247938"/>
<dbReference type="RefSeq" id="XP_046065181.1">
    <property type="nucleotide sequence ID" value="XM_046217651.1"/>
</dbReference>
<dbReference type="Proteomes" id="UP001201262">
    <property type="component" value="Unassembled WGS sequence"/>
</dbReference>
<evidence type="ECO:0000313" key="5">
    <source>
        <dbReference type="EMBL" id="KAH8688709.1"/>
    </source>
</evidence>
<evidence type="ECO:0000256" key="3">
    <source>
        <dbReference type="SAM" id="SignalP"/>
    </source>
</evidence>
<dbReference type="SUPFAM" id="SSF49899">
    <property type="entry name" value="Concanavalin A-like lectins/glucanases"/>
    <property type="match status" value="2"/>
</dbReference>
<comment type="caution">
    <text evidence="5">The sequence shown here is derived from an EMBL/GenBank/DDBJ whole genome shotgun (WGS) entry which is preliminary data.</text>
</comment>
<evidence type="ECO:0000313" key="6">
    <source>
        <dbReference type="Proteomes" id="UP001201262"/>
    </source>
</evidence>
<evidence type="ECO:0000256" key="1">
    <source>
        <dbReference type="ARBA" id="ARBA00004609"/>
    </source>
</evidence>
<accession>A0AAD4KDV9</accession>
<organism evidence="5 6">
    <name type="scientific">Talaromyces proteolyticus</name>
    <dbReference type="NCBI Taxonomy" id="1131652"/>
    <lineage>
        <taxon>Eukaryota</taxon>
        <taxon>Fungi</taxon>
        <taxon>Dikarya</taxon>
        <taxon>Ascomycota</taxon>
        <taxon>Pezizomycotina</taxon>
        <taxon>Eurotiomycetes</taxon>
        <taxon>Eurotiomycetidae</taxon>
        <taxon>Eurotiales</taxon>
        <taxon>Trichocomaceae</taxon>
        <taxon>Talaromyces</taxon>
        <taxon>Talaromyces sect. Bacilispori</taxon>
    </lineage>
</organism>
<reference evidence="5" key="1">
    <citation type="submission" date="2021-12" db="EMBL/GenBank/DDBJ databases">
        <title>Convergent genome expansion in fungi linked to evolution of root-endophyte symbiosis.</title>
        <authorList>
            <consortium name="DOE Joint Genome Institute"/>
            <person name="Ke Y.-H."/>
            <person name="Bonito G."/>
            <person name="Liao H.-L."/>
            <person name="Looney B."/>
            <person name="Rojas-Flechas A."/>
            <person name="Nash J."/>
            <person name="Hameed K."/>
            <person name="Schadt C."/>
            <person name="Martin F."/>
            <person name="Crous P.W."/>
            <person name="Miettinen O."/>
            <person name="Magnuson J.K."/>
            <person name="Labbe J."/>
            <person name="Jacobson D."/>
            <person name="Doktycz M.J."/>
            <person name="Veneault-Fourrey C."/>
            <person name="Kuo A."/>
            <person name="Mondo S."/>
            <person name="Calhoun S."/>
            <person name="Riley R."/>
            <person name="Ohm R."/>
            <person name="LaButti K."/>
            <person name="Andreopoulos B."/>
            <person name="Pangilinan J."/>
            <person name="Nolan M."/>
            <person name="Tritt A."/>
            <person name="Clum A."/>
            <person name="Lipzen A."/>
            <person name="Daum C."/>
            <person name="Barry K."/>
            <person name="Grigoriev I.V."/>
            <person name="Vilgalys R."/>
        </authorList>
    </citation>
    <scope>NUCLEOTIDE SEQUENCE</scope>
    <source>
        <strain evidence="5">PMI_201</strain>
    </source>
</reference>
<dbReference type="Gene3D" id="2.60.120.200">
    <property type="match status" value="1"/>
</dbReference>
<keyword evidence="3" id="KW-0732">Signal</keyword>
<dbReference type="InterPro" id="IPR000757">
    <property type="entry name" value="Beta-glucanase-like"/>
</dbReference>
<keyword evidence="6" id="KW-1185">Reference proteome</keyword>
<dbReference type="Pfam" id="PF00722">
    <property type="entry name" value="Glyco_hydro_16"/>
    <property type="match status" value="1"/>
</dbReference>
<dbReference type="GO" id="GO:0005886">
    <property type="term" value="C:plasma membrane"/>
    <property type="evidence" value="ECO:0007669"/>
    <property type="project" value="UniProtKB-SubCell"/>
</dbReference>
<keyword evidence="2" id="KW-1003">Cell membrane</keyword>
<dbReference type="EMBL" id="JAJTJA010000017">
    <property type="protein sequence ID" value="KAH8688709.1"/>
    <property type="molecule type" value="Genomic_DNA"/>
</dbReference>